<feature type="binding site" evidence="5">
    <location>
        <position position="118"/>
    </location>
    <ligand>
        <name>Mg(2+)</name>
        <dbReference type="ChEBI" id="CHEBI:18420"/>
    </ligand>
</feature>
<dbReference type="Pfam" id="PF03328">
    <property type="entry name" value="HpcH_HpaI"/>
    <property type="match status" value="1"/>
</dbReference>
<evidence type="ECO:0000256" key="2">
    <source>
        <dbReference type="ARBA" id="ARBA00022723"/>
    </source>
</evidence>
<gene>
    <name evidence="7" type="ORF">Aple_028870</name>
</gene>
<dbReference type="GO" id="GO:0016829">
    <property type="term" value="F:lyase activity"/>
    <property type="evidence" value="ECO:0007669"/>
    <property type="project" value="UniProtKB-KW"/>
</dbReference>
<dbReference type="GO" id="GO:0006107">
    <property type="term" value="P:oxaloacetate metabolic process"/>
    <property type="evidence" value="ECO:0007669"/>
    <property type="project" value="TreeGrafter"/>
</dbReference>
<dbReference type="InterPro" id="IPR015813">
    <property type="entry name" value="Pyrv/PenolPyrv_kinase-like_dom"/>
</dbReference>
<evidence type="ECO:0000313" key="8">
    <source>
        <dbReference type="Proteomes" id="UP000377595"/>
    </source>
</evidence>
<evidence type="ECO:0000256" key="4">
    <source>
        <dbReference type="PIRSR" id="PIRSR015582-1"/>
    </source>
</evidence>
<protein>
    <submittedName>
        <fullName evidence="7">CoA ester lyase</fullName>
    </submittedName>
</protein>
<dbReference type="Gene3D" id="3.20.20.60">
    <property type="entry name" value="Phosphoenolpyruvate-binding domains"/>
    <property type="match status" value="1"/>
</dbReference>
<dbReference type="PIRSF" id="PIRSF015582">
    <property type="entry name" value="Cit_lyase_B"/>
    <property type="match status" value="1"/>
</dbReference>
<name>A0A5M3XK11_9ACTN</name>
<comment type="cofactor">
    <cofactor evidence="1">
        <name>Mg(2+)</name>
        <dbReference type="ChEBI" id="CHEBI:18420"/>
    </cofactor>
</comment>
<evidence type="ECO:0000259" key="6">
    <source>
        <dbReference type="Pfam" id="PF03328"/>
    </source>
</evidence>
<dbReference type="AlphaFoldDB" id="A0A5M3XK11"/>
<dbReference type="RefSeq" id="WP_344316500.1">
    <property type="nucleotide sequence ID" value="NZ_BAAAHM010000008.1"/>
</dbReference>
<feature type="domain" description="HpcH/HpaI aldolase/citrate lyase" evidence="6">
    <location>
        <begin position="11"/>
        <end position="213"/>
    </location>
</feature>
<evidence type="ECO:0000313" key="7">
    <source>
        <dbReference type="EMBL" id="GES19991.1"/>
    </source>
</evidence>
<keyword evidence="8" id="KW-1185">Reference proteome</keyword>
<dbReference type="GO" id="GO:0000287">
    <property type="term" value="F:magnesium ion binding"/>
    <property type="evidence" value="ECO:0007669"/>
    <property type="project" value="TreeGrafter"/>
</dbReference>
<dbReference type="InterPro" id="IPR040442">
    <property type="entry name" value="Pyrv_kinase-like_dom_sf"/>
</dbReference>
<dbReference type="SUPFAM" id="SSF51621">
    <property type="entry name" value="Phosphoenolpyruvate/pyruvate domain"/>
    <property type="match status" value="1"/>
</dbReference>
<feature type="binding site" evidence="4">
    <location>
        <position position="69"/>
    </location>
    <ligand>
        <name>substrate</name>
    </ligand>
</feature>
<accession>A0A5M3XK11</accession>
<comment type="caution">
    <text evidence="7">The sequence shown here is derived from an EMBL/GenBank/DDBJ whole genome shotgun (WGS) entry which is preliminary data.</text>
</comment>
<dbReference type="InterPro" id="IPR005000">
    <property type="entry name" value="Aldolase/citrate-lyase_domain"/>
</dbReference>
<keyword evidence="3 5" id="KW-0460">Magnesium</keyword>
<dbReference type="EMBL" id="BLAF01000014">
    <property type="protein sequence ID" value="GES19991.1"/>
    <property type="molecule type" value="Genomic_DNA"/>
</dbReference>
<dbReference type="InterPro" id="IPR011206">
    <property type="entry name" value="Citrate_lyase_beta/mcl1/mcl2"/>
</dbReference>
<evidence type="ECO:0000256" key="3">
    <source>
        <dbReference type="ARBA" id="ARBA00022842"/>
    </source>
</evidence>
<keyword evidence="7" id="KW-0456">Lyase</keyword>
<evidence type="ECO:0000256" key="5">
    <source>
        <dbReference type="PIRSR" id="PIRSR015582-2"/>
    </source>
</evidence>
<feature type="binding site" evidence="4">
    <location>
        <position position="118"/>
    </location>
    <ligand>
        <name>substrate</name>
    </ligand>
</feature>
<dbReference type="PANTHER" id="PTHR32308">
    <property type="entry name" value="LYASE BETA SUBUNIT, PUTATIVE (AFU_ORTHOLOGUE AFUA_4G13030)-RELATED"/>
    <property type="match status" value="1"/>
</dbReference>
<evidence type="ECO:0000256" key="1">
    <source>
        <dbReference type="ARBA" id="ARBA00001946"/>
    </source>
</evidence>
<sequence length="290" mass="30492">MDVTERLRAARSLLFVPADDRRKVARAWTSGADAVVLDLEDAVAPARKQAGRQLVSEVLPATGPLRIVRVNGTDTPWAAEDLRMLDGMSVDAVMLPKASPESLSAVGDEGPPVIALVETAAGLRRAYEIASHARVVALALGGADLGAELSWAEDAAAEELLHARSVLVVDSAAAGIRAPFDVVHLAVGDPEGARVEAERARRLGLGGKLCVHPRQVPVVNTVFAPSQREREWAARVVRALDEALELGSAVAVVDGKLVDAPVARRARATLRAAEAHSASSVTTSKEAQCN</sequence>
<proteinExistence type="predicted"/>
<reference evidence="7 8" key="1">
    <citation type="submission" date="2019-10" db="EMBL/GenBank/DDBJ databases">
        <title>Whole genome shotgun sequence of Acrocarpospora pleiomorpha NBRC 16267.</title>
        <authorList>
            <person name="Ichikawa N."/>
            <person name="Kimura A."/>
            <person name="Kitahashi Y."/>
            <person name="Komaki H."/>
            <person name="Oguchi A."/>
        </authorList>
    </citation>
    <scope>NUCLEOTIDE SEQUENCE [LARGE SCALE GENOMIC DNA]</scope>
    <source>
        <strain evidence="7 8">NBRC 16267</strain>
    </source>
</reference>
<dbReference type="Proteomes" id="UP000377595">
    <property type="component" value="Unassembled WGS sequence"/>
</dbReference>
<organism evidence="7 8">
    <name type="scientific">Acrocarpospora pleiomorpha</name>
    <dbReference type="NCBI Taxonomy" id="90975"/>
    <lineage>
        <taxon>Bacteria</taxon>
        <taxon>Bacillati</taxon>
        <taxon>Actinomycetota</taxon>
        <taxon>Actinomycetes</taxon>
        <taxon>Streptosporangiales</taxon>
        <taxon>Streptosporangiaceae</taxon>
        <taxon>Acrocarpospora</taxon>
    </lineage>
</organism>
<dbReference type="PANTHER" id="PTHR32308:SF10">
    <property type="entry name" value="CITRATE LYASE SUBUNIT BETA"/>
    <property type="match status" value="1"/>
</dbReference>
<keyword evidence="2 5" id="KW-0479">Metal-binding</keyword>
<feature type="binding site" evidence="5">
    <location>
        <position position="144"/>
    </location>
    <ligand>
        <name>Mg(2+)</name>
        <dbReference type="ChEBI" id="CHEBI:18420"/>
    </ligand>
</feature>